<comment type="subcellular location">
    <subcellularLocation>
        <location evidence="1">Membrane</location>
        <topology evidence="1">Multi-pass membrane protein</topology>
    </subcellularLocation>
</comment>
<evidence type="ECO:0000313" key="8">
    <source>
        <dbReference type="EMBL" id="CAF1364655.1"/>
    </source>
</evidence>
<protein>
    <recommendedName>
        <fullName evidence="6">Bicarbonate transporter-like transmembrane domain-containing protein</fullName>
    </recommendedName>
</protein>
<sequence>MNNLDGSNINISVLSSNDEVINTSNTDQNTENENNIDPKDGYSSHYTSIFYPFAGMIRDVKIRLPYYLSDWKLAISYRIFAATIRIFFLNTIPALAYALDLYLRSDHYYGVNEALLSSALGGLKEF</sequence>
<name>A0A815I7J9_9BILA</name>
<dbReference type="GO" id="GO:0006820">
    <property type="term" value="P:monoatomic anion transport"/>
    <property type="evidence" value="ECO:0007669"/>
    <property type="project" value="InterPro"/>
</dbReference>
<evidence type="ECO:0000256" key="1">
    <source>
        <dbReference type="ARBA" id="ARBA00004141"/>
    </source>
</evidence>
<keyword evidence="10" id="KW-1185">Reference proteome</keyword>
<evidence type="ECO:0000256" key="3">
    <source>
        <dbReference type="ARBA" id="ARBA00022989"/>
    </source>
</evidence>
<dbReference type="GO" id="GO:0005452">
    <property type="term" value="F:solute:inorganic anion antiporter activity"/>
    <property type="evidence" value="ECO:0007669"/>
    <property type="project" value="InterPro"/>
</dbReference>
<dbReference type="GO" id="GO:0046713">
    <property type="term" value="P:borate transport"/>
    <property type="evidence" value="ECO:0007669"/>
    <property type="project" value="TreeGrafter"/>
</dbReference>
<dbReference type="PANTHER" id="PTHR11453:SF82">
    <property type="entry name" value="BORON TRANSPORTER 1"/>
    <property type="match status" value="1"/>
</dbReference>
<dbReference type="EMBL" id="CAJOBD010001583">
    <property type="protein sequence ID" value="CAF3814491.1"/>
    <property type="molecule type" value="Genomic_DNA"/>
</dbReference>
<keyword evidence="3 5" id="KW-1133">Transmembrane helix</keyword>
<evidence type="ECO:0000313" key="10">
    <source>
        <dbReference type="Proteomes" id="UP000663870"/>
    </source>
</evidence>
<dbReference type="Proteomes" id="UP000663870">
    <property type="component" value="Unassembled WGS sequence"/>
</dbReference>
<dbReference type="Proteomes" id="UP000663836">
    <property type="component" value="Unassembled WGS sequence"/>
</dbReference>
<dbReference type="EMBL" id="CAJNOL010001467">
    <property type="protein sequence ID" value="CAF1364655.1"/>
    <property type="molecule type" value="Genomic_DNA"/>
</dbReference>
<dbReference type="AlphaFoldDB" id="A0A815I7J9"/>
<proteinExistence type="predicted"/>
<feature type="domain" description="Bicarbonate transporter-like transmembrane" evidence="6">
    <location>
        <begin position="52"/>
        <end position="123"/>
    </location>
</feature>
<evidence type="ECO:0000256" key="4">
    <source>
        <dbReference type="ARBA" id="ARBA00023136"/>
    </source>
</evidence>
<keyword evidence="2 5" id="KW-0812">Transmembrane</keyword>
<comment type="caution">
    <text evidence="8">The sequence shown here is derived from an EMBL/GenBank/DDBJ whole genome shotgun (WGS) entry which is preliminary data.</text>
</comment>
<dbReference type="Pfam" id="PF00955">
    <property type="entry name" value="HCO3_cotransp"/>
    <property type="match status" value="1"/>
</dbReference>
<reference evidence="8" key="1">
    <citation type="submission" date="2021-02" db="EMBL/GenBank/DDBJ databases">
        <authorList>
            <person name="Nowell W R."/>
        </authorList>
    </citation>
    <scope>NUCLEOTIDE SEQUENCE</scope>
</reference>
<accession>A0A815I7J9</accession>
<dbReference type="InterPro" id="IPR011531">
    <property type="entry name" value="HCO3_transpt-like_TM_dom"/>
</dbReference>
<feature type="transmembrane region" description="Helical" evidence="5">
    <location>
        <begin position="75"/>
        <end position="99"/>
    </location>
</feature>
<gene>
    <name evidence="9" type="ORF">JBS370_LOCUS16070</name>
    <name evidence="8" type="ORF">JXQ802_LOCUS32815</name>
    <name evidence="7" type="ORF">ZHD862_LOCUS29744</name>
</gene>
<dbReference type="GO" id="GO:0005886">
    <property type="term" value="C:plasma membrane"/>
    <property type="evidence" value="ECO:0007669"/>
    <property type="project" value="TreeGrafter"/>
</dbReference>
<dbReference type="PANTHER" id="PTHR11453">
    <property type="entry name" value="ANION EXCHANGE PROTEIN"/>
    <property type="match status" value="1"/>
</dbReference>
<keyword evidence="4 5" id="KW-0472">Membrane</keyword>
<evidence type="ECO:0000259" key="6">
    <source>
        <dbReference type="Pfam" id="PF00955"/>
    </source>
</evidence>
<dbReference type="EMBL" id="CAJNOT010002671">
    <property type="protein sequence ID" value="CAF1335147.1"/>
    <property type="molecule type" value="Genomic_DNA"/>
</dbReference>
<evidence type="ECO:0000313" key="9">
    <source>
        <dbReference type="EMBL" id="CAF3814491.1"/>
    </source>
</evidence>
<dbReference type="Gene3D" id="1.10.287.570">
    <property type="entry name" value="Helical hairpin bin"/>
    <property type="match status" value="1"/>
</dbReference>
<dbReference type="InterPro" id="IPR003020">
    <property type="entry name" value="HCO3_transpt_euk"/>
</dbReference>
<evidence type="ECO:0000256" key="5">
    <source>
        <dbReference type="SAM" id="Phobius"/>
    </source>
</evidence>
<dbReference type="GO" id="GO:0050801">
    <property type="term" value="P:monoatomic ion homeostasis"/>
    <property type="evidence" value="ECO:0007669"/>
    <property type="project" value="TreeGrafter"/>
</dbReference>
<evidence type="ECO:0000313" key="7">
    <source>
        <dbReference type="EMBL" id="CAF1335147.1"/>
    </source>
</evidence>
<evidence type="ECO:0000256" key="2">
    <source>
        <dbReference type="ARBA" id="ARBA00022692"/>
    </source>
</evidence>
<organism evidence="8 10">
    <name type="scientific">Rotaria sordida</name>
    <dbReference type="NCBI Taxonomy" id="392033"/>
    <lineage>
        <taxon>Eukaryota</taxon>
        <taxon>Metazoa</taxon>
        <taxon>Spiralia</taxon>
        <taxon>Gnathifera</taxon>
        <taxon>Rotifera</taxon>
        <taxon>Eurotatoria</taxon>
        <taxon>Bdelloidea</taxon>
        <taxon>Philodinida</taxon>
        <taxon>Philodinidae</taxon>
        <taxon>Rotaria</taxon>
    </lineage>
</organism>
<dbReference type="Proteomes" id="UP000663864">
    <property type="component" value="Unassembled WGS sequence"/>
</dbReference>